<sequence>MYLSISWSVKKSDLFLQMPVIHGDPPNIHKILPYDSTVVRSSGSKHVLFGHYSRFMENREHSSDPSKTFSGRSLMGKRSSVKDGVGNILDAYSKNLAQVLEKAKSTMNSKKSETFTKAFDRCDQDGTLGKCKIIPALVSRCGAHCLAAGDEMLTEMVDMIIPVIEQLCQPIHTIYDNIFDKNEKGSEQFKRLNYFLHPFRAAKQTLADVAKQGVASLVPIIINQVSTSMQPLRLVTKEIELAIEALESFQPGTDSTLANHLCPNIDDRSAMVNLMDVLYRDQSLIDILLMGLTSMNLVSKYIPGSFQTPFAATSEAIRMLTGRTCGLIPFSESGNSESQSCDEFGGYPTPGIPLPPLPGIDAGSVCVEGQLPVEDVIENKDLSEEQTTDSKTERKKRSVEIRDTERILSDHEKDVPTDPTG</sequence>
<evidence type="ECO:0000313" key="3">
    <source>
        <dbReference type="Proteomes" id="UP001642540"/>
    </source>
</evidence>
<dbReference type="EMBL" id="CAXLJM020000046">
    <property type="protein sequence ID" value="CAL8111064.1"/>
    <property type="molecule type" value="Genomic_DNA"/>
</dbReference>
<keyword evidence="3" id="KW-1185">Reference proteome</keyword>
<comment type="caution">
    <text evidence="2">The sequence shown here is derived from an EMBL/GenBank/DDBJ whole genome shotgun (WGS) entry which is preliminary data.</text>
</comment>
<gene>
    <name evidence="2" type="ORF">ODALV1_LOCUS14693</name>
</gene>
<feature type="compositionally biased region" description="Basic and acidic residues" evidence="1">
    <location>
        <begin position="377"/>
        <end position="421"/>
    </location>
</feature>
<reference evidence="2 3" key="1">
    <citation type="submission" date="2024-08" db="EMBL/GenBank/DDBJ databases">
        <authorList>
            <person name="Cucini C."/>
            <person name="Frati F."/>
        </authorList>
    </citation>
    <scope>NUCLEOTIDE SEQUENCE [LARGE SCALE GENOMIC DNA]</scope>
</reference>
<dbReference type="Proteomes" id="UP001642540">
    <property type="component" value="Unassembled WGS sequence"/>
</dbReference>
<organism evidence="2 3">
    <name type="scientific">Orchesella dallaii</name>
    <dbReference type="NCBI Taxonomy" id="48710"/>
    <lineage>
        <taxon>Eukaryota</taxon>
        <taxon>Metazoa</taxon>
        <taxon>Ecdysozoa</taxon>
        <taxon>Arthropoda</taxon>
        <taxon>Hexapoda</taxon>
        <taxon>Collembola</taxon>
        <taxon>Entomobryomorpha</taxon>
        <taxon>Entomobryoidea</taxon>
        <taxon>Orchesellidae</taxon>
        <taxon>Orchesellinae</taxon>
        <taxon>Orchesella</taxon>
    </lineage>
</organism>
<protein>
    <submittedName>
        <fullName evidence="2">Uncharacterized protein</fullName>
    </submittedName>
</protein>
<accession>A0ABP1QUU2</accession>
<name>A0ABP1QUU2_9HEXA</name>
<evidence type="ECO:0000256" key="1">
    <source>
        <dbReference type="SAM" id="MobiDB-lite"/>
    </source>
</evidence>
<proteinExistence type="predicted"/>
<evidence type="ECO:0000313" key="2">
    <source>
        <dbReference type="EMBL" id="CAL8111064.1"/>
    </source>
</evidence>
<feature type="region of interest" description="Disordered" evidence="1">
    <location>
        <begin position="376"/>
        <end position="421"/>
    </location>
</feature>